<name>A0A8J1TEJ6_OWEFU</name>
<reference evidence="7" key="1">
    <citation type="submission" date="2022-03" db="EMBL/GenBank/DDBJ databases">
        <authorList>
            <person name="Martin C."/>
        </authorList>
    </citation>
    <scope>NUCLEOTIDE SEQUENCE</scope>
</reference>
<keyword evidence="8" id="KW-1185">Reference proteome</keyword>
<sequence length="178" mass="19914">RKIMMIHVFVKVLAILSLTFVGSLPYPSNVVIDGDLYIVVMFGLTENGCRDMRLYPFQYMEAVDLALEYVNRNNEQLVGFKIGAIFLDDCSSAEHGLQITKVFYEGVLEVNDSTGARIDPDRVVGFVGSESSDRTMKVAEYLKTVKTALVAPFATSPQLSDRTRFPYVVRTVPSDSRQ</sequence>
<dbReference type="InterPro" id="IPR001828">
    <property type="entry name" value="ANF_lig-bd_rcpt"/>
</dbReference>
<dbReference type="PRINTS" id="PR00248">
    <property type="entry name" value="GPCRMGR"/>
</dbReference>
<feature type="non-terminal residue" evidence="7">
    <location>
        <position position="1"/>
    </location>
</feature>
<evidence type="ECO:0000313" key="7">
    <source>
        <dbReference type="EMBL" id="CAH1776497.1"/>
    </source>
</evidence>
<evidence type="ECO:0000313" key="8">
    <source>
        <dbReference type="Proteomes" id="UP000749559"/>
    </source>
</evidence>
<evidence type="ECO:0000256" key="6">
    <source>
        <dbReference type="ARBA" id="ARBA00023180"/>
    </source>
</evidence>
<evidence type="ECO:0000256" key="5">
    <source>
        <dbReference type="ARBA" id="ARBA00023170"/>
    </source>
</evidence>
<comment type="subcellular location">
    <subcellularLocation>
        <location evidence="1">Membrane</location>
        <topology evidence="1">Multi-pass membrane protein</topology>
    </subcellularLocation>
</comment>
<evidence type="ECO:0000256" key="2">
    <source>
        <dbReference type="ARBA" id="ARBA00022692"/>
    </source>
</evidence>
<dbReference type="Proteomes" id="UP000749559">
    <property type="component" value="Unassembled WGS sequence"/>
</dbReference>
<dbReference type="InterPro" id="IPR028082">
    <property type="entry name" value="Peripla_BP_I"/>
</dbReference>
<evidence type="ECO:0000256" key="3">
    <source>
        <dbReference type="ARBA" id="ARBA00022989"/>
    </source>
</evidence>
<keyword evidence="2" id="KW-0812">Transmembrane</keyword>
<evidence type="ECO:0000256" key="4">
    <source>
        <dbReference type="ARBA" id="ARBA00023136"/>
    </source>
</evidence>
<keyword evidence="4" id="KW-0472">Membrane</keyword>
<keyword evidence="6" id="KW-0325">Glycoprotein</keyword>
<dbReference type="Pfam" id="PF01094">
    <property type="entry name" value="ANF_receptor"/>
    <property type="match status" value="1"/>
</dbReference>
<organism evidence="7 8">
    <name type="scientific">Owenia fusiformis</name>
    <name type="common">Polychaete worm</name>
    <dbReference type="NCBI Taxonomy" id="6347"/>
    <lineage>
        <taxon>Eukaryota</taxon>
        <taxon>Metazoa</taxon>
        <taxon>Spiralia</taxon>
        <taxon>Lophotrochozoa</taxon>
        <taxon>Annelida</taxon>
        <taxon>Polychaeta</taxon>
        <taxon>Sedentaria</taxon>
        <taxon>Canalipalpata</taxon>
        <taxon>Sabellida</taxon>
        <taxon>Oweniida</taxon>
        <taxon>Oweniidae</taxon>
        <taxon>Owenia</taxon>
    </lineage>
</organism>
<proteinExistence type="predicted"/>
<gene>
    <name evidence="7" type="ORF">OFUS_LOCUS3669</name>
</gene>
<dbReference type="GO" id="GO:0004930">
    <property type="term" value="F:G protein-coupled receptor activity"/>
    <property type="evidence" value="ECO:0007669"/>
    <property type="project" value="InterPro"/>
</dbReference>
<feature type="non-terminal residue" evidence="7">
    <location>
        <position position="178"/>
    </location>
</feature>
<dbReference type="PANTHER" id="PTHR24060">
    <property type="entry name" value="METABOTROPIC GLUTAMATE RECEPTOR"/>
    <property type="match status" value="1"/>
</dbReference>
<dbReference type="InterPro" id="IPR000337">
    <property type="entry name" value="GPCR_3"/>
</dbReference>
<dbReference type="OrthoDB" id="6143034at2759"/>
<dbReference type="SUPFAM" id="SSF53822">
    <property type="entry name" value="Periplasmic binding protein-like I"/>
    <property type="match status" value="1"/>
</dbReference>
<keyword evidence="5" id="KW-0675">Receptor</keyword>
<dbReference type="EMBL" id="CAIIXF020000002">
    <property type="protein sequence ID" value="CAH1776497.1"/>
    <property type="molecule type" value="Genomic_DNA"/>
</dbReference>
<dbReference type="Gene3D" id="3.40.50.2300">
    <property type="match status" value="1"/>
</dbReference>
<dbReference type="GO" id="GO:0016020">
    <property type="term" value="C:membrane"/>
    <property type="evidence" value="ECO:0007669"/>
    <property type="project" value="UniProtKB-SubCell"/>
</dbReference>
<protein>
    <submittedName>
        <fullName evidence="7">Uncharacterized protein</fullName>
    </submittedName>
</protein>
<dbReference type="InterPro" id="IPR050726">
    <property type="entry name" value="mGluR"/>
</dbReference>
<comment type="caution">
    <text evidence="7">The sequence shown here is derived from an EMBL/GenBank/DDBJ whole genome shotgun (WGS) entry which is preliminary data.</text>
</comment>
<dbReference type="AlphaFoldDB" id="A0A8J1TEJ6"/>
<evidence type="ECO:0000256" key="1">
    <source>
        <dbReference type="ARBA" id="ARBA00004141"/>
    </source>
</evidence>
<keyword evidence="3" id="KW-1133">Transmembrane helix</keyword>
<accession>A0A8J1TEJ6</accession>